<organism evidence="1 2">
    <name type="scientific">Aldrovandia affinis</name>
    <dbReference type="NCBI Taxonomy" id="143900"/>
    <lineage>
        <taxon>Eukaryota</taxon>
        <taxon>Metazoa</taxon>
        <taxon>Chordata</taxon>
        <taxon>Craniata</taxon>
        <taxon>Vertebrata</taxon>
        <taxon>Euteleostomi</taxon>
        <taxon>Actinopterygii</taxon>
        <taxon>Neopterygii</taxon>
        <taxon>Teleostei</taxon>
        <taxon>Notacanthiformes</taxon>
        <taxon>Halosauridae</taxon>
        <taxon>Aldrovandia</taxon>
    </lineage>
</organism>
<dbReference type="EMBL" id="JAINUG010000038">
    <property type="protein sequence ID" value="KAJ8407633.1"/>
    <property type="molecule type" value="Genomic_DNA"/>
</dbReference>
<gene>
    <name evidence="1" type="ORF">AAFF_G00274900</name>
</gene>
<dbReference type="Proteomes" id="UP001221898">
    <property type="component" value="Unassembled WGS sequence"/>
</dbReference>
<evidence type="ECO:0000313" key="2">
    <source>
        <dbReference type="Proteomes" id="UP001221898"/>
    </source>
</evidence>
<accession>A0AAD7SS47</accession>
<name>A0AAD7SS47_9TELE</name>
<dbReference type="AlphaFoldDB" id="A0AAD7SS47"/>
<sequence length="100" mass="10875">MITVNYRAPGLLRSTLTKCEAMLQSACYGRASMEPDVRLTPPPLGALNLNQRPADKTAVPVATPSGRWAPPAMAHSGEVLCLADIACWKRRGLFLARREV</sequence>
<proteinExistence type="predicted"/>
<keyword evidence="2" id="KW-1185">Reference proteome</keyword>
<evidence type="ECO:0000313" key="1">
    <source>
        <dbReference type="EMBL" id="KAJ8407633.1"/>
    </source>
</evidence>
<comment type="caution">
    <text evidence="1">The sequence shown here is derived from an EMBL/GenBank/DDBJ whole genome shotgun (WGS) entry which is preliminary data.</text>
</comment>
<protein>
    <submittedName>
        <fullName evidence="1">Uncharacterized protein</fullName>
    </submittedName>
</protein>
<reference evidence="1" key="1">
    <citation type="journal article" date="2023" name="Science">
        <title>Genome structures resolve the early diversification of teleost fishes.</title>
        <authorList>
            <person name="Parey E."/>
            <person name="Louis A."/>
            <person name="Montfort J."/>
            <person name="Bouchez O."/>
            <person name="Roques C."/>
            <person name="Iampietro C."/>
            <person name="Lluch J."/>
            <person name="Castinel A."/>
            <person name="Donnadieu C."/>
            <person name="Desvignes T."/>
            <person name="Floi Bucao C."/>
            <person name="Jouanno E."/>
            <person name="Wen M."/>
            <person name="Mejri S."/>
            <person name="Dirks R."/>
            <person name="Jansen H."/>
            <person name="Henkel C."/>
            <person name="Chen W.J."/>
            <person name="Zahm M."/>
            <person name="Cabau C."/>
            <person name="Klopp C."/>
            <person name="Thompson A.W."/>
            <person name="Robinson-Rechavi M."/>
            <person name="Braasch I."/>
            <person name="Lecointre G."/>
            <person name="Bobe J."/>
            <person name="Postlethwait J.H."/>
            <person name="Berthelot C."/>
            <person name="Roest Crollius H."/>
            <person name="Guiguen Y."/>
        </authorList>
    </citation>
    <scope>NUCLEOTIDE SEQUENCE</scope>
    <source>
        <strain evidence="1">NC1722</strain>
    </source>
</reference>